<dbReference type="InterPro" id="IPR003593">
    <property type="entry name" value="AAA+_ATPase"/>
</dbReference>
<evidence type="ECO:0000313" key="6">
    <source>
        <dbReference type="Proteomes" id="UP000193711"/>
    </source>
</evidence>
<dbReference type="InterPro" id="IPR003439">
    <property type="entry name" value="ABC_transporter-like_ATP-bd"/>
</dbReference>
<dbReference type="PANTHER" id="PTHR24220:SF685">
    <property type="entry name" value="ABC TRANSPORTER RELATED"/>
    <property type="match status" value="1"/>
</dbReference>
<sequence>MTVLDAQDLHRVFPTPAGDVVGCAGVSLSVAEGELVVVRGASGAGKTTLLSMLATVDRPTSGRVLIEGADVAGLDERRLAELRRSALGIVFQDFALLEDLTARENVEMPLRLLQTEQEERDRRVEEALVAVALDEHGDQRPDQLSGGQRQRVAIARALVARPRLLIADEPTAQLDSATATRVIDLLLASVRSGSLAAVVATHDPAVADRADRVLTLRDGRPA</sequence>
<reference evidence="6" key="1">
    <citation type="submission" date="2017-04" db="EMBL/GenBank/DDBJ databases">
        <authorList>
            <person name="Varghese N."/>
            <person name="Submissions S."/>
        </authorList>
    </citation>
    <scope>NUCLEOTIDE SEQUENCE [LARGE SCALE GENOMIC DNA]</scope>
    <source>
        <strain evidence="6">VKM Ac-2121</strain>
    </source>
</reference>
<dbReference type="SMART" id="SM00382">
    <property type="entry name" value="AAA"/>
    <property type="match status" value="1"/>
</dbReference>
<evidence type="ECO:0000256" key="3">
    <source>
        <dbReference type="ARBA" id="ARBA00022840"/>
    </source>
</evidence>
<dbReference type="GO" id="GO:0005886">
    <property type="term" value="C:plasma membrane"/>
    <property type="evidence" value="ECO:0007669"/>
    <property type="project" value="TreeGrafter"/>
</dbReference>
<organism evidence="5 6">
    <name type="scientific">Rathayibacter oskolensis</name>
    <dbReference type="NCBI Taxonomy" id="1891671"/>
    <lineage>
        <taxon>Bacteria</taxon>
        <taxon>Bacillati</taxon>
        <taxon>Actinomycetota</taxon>
        <taxon>Actinomycetes</taxon>
        <taxon>Micrococcales</taxon>
        <taxon>Microbacteriaceae</taxon>
        <taxon>Rathayibacter</taxon>
    </lineage>
</organism>
<dbReference type="GO" id="GO:0005524">
    <property type="term" value="F:ATP binding"/>
    <property type="evidence" value="ECO:0007669"/>
    <property type="project" value="UniProtKB-KW"/>
</dbReference>
<gene>
    <name evidence="5" type="ORF">SAMN06295885_3544</name>
</gene>
<dbReference type="InterPro" id="IPR015854">
    <property type="entry name" value="ABC_transpr_LolD-like"/>
</dbReference>
<dbReference type="Gene3D" id="3.40.50.300">
    <property type="entry name" value="P-loop containing nucleotide triphosphate hydrolases"/>
    <property type="match status" value="1"/>
</dbReference>
<dbReference type="CDD" id="cd03255">
    <property type="entry name" value="ABC_MJ0796_LolCDE_FtsE"/>
    <property type="match status" value="1"/>
</dbReference>
<dbReference type="EMBL" id="FXBM01000004">
    <property type="protein sequence ID" value="SMH50440.1"/>
    <property type="molecule type" value="Genomic_DNA"/>
</dbReference>
<feature type="domain" description="ABC transporter" evidence="4">
    <location>
        <begin position="4"/>
        <end position="222"/>
    </location>
</feature>
<dbReference type="PROSITE" id="PS00211">
    <property type="entry name" value="ABC_TRANSPORTER_1"/>
    <property type="match status" value="1"/>
</dbReference>
<dbReference type="Pfam" id="PF00005">
    <property type="entry name" value="ABC_tran"/>
    <property type="match status" value="1"/>
</dbReference>
<keyword evidence="1" id="KW-0813">Transport</keyword>
<evidence type="ECO:0000259" key="4">
    <source>
        <dbReference type="PROSITE" id="PS50893"/>
    </source>
</evidence>
<evidence type="ECO:0000256" key="2">
    <source>
        <dbReference type="ARBA" id="ARBA00022741"/>
    </source>
</evidence>
<protein>
    <submittedName>
        <fullName evidence="5">Putative ABC transport system ATP-binding protein</fullName>
    </submittedName>
</protein>
<dbReference type="Proteomes" id="UP000193711">
    <property type="component" value="Unassembled WGS sequence"/>
</dbReference>
<dbReference type="InterPro" id="IPR017911">
    <property type="entry name" value="MacB-like_ATP-bd"/>
</dbReference>
<keyword evidence="6" id="KW-1185">Reference proteome</keyword>
<accession>A0A1X7PGM5</accession>
<proteinExistence type="predicted"/>
<dbReference type="STRING" id="1891671.SAMN06295885_3544"/>
<evidence type="ECO:0000256" key="1">
    <source>
        <dbReference type="ARBA" id="ARBA00022448"/>
    </source>
</evidence>
<dbReference type="PROSITE" id="PS50893">
    <property type="entry name" value="ABC_TRANSPORTER_2"/>
    <property type="match status" value="1"/>
</dbReference>
<dbReference type="GO" id="GO:0098796">
    <property type="term" value="C:membrane protein complex"/>
    <property type="evidence" value="ECO:0007669"/>
    <property type="project" value="UniProtKB-ARBA"/>
</dbReference>
<dbReference type="AlphaFoldDB" id="A0A1X7PGM5"/>
<name>A0A1X7PGM5_9MICO</name>
<keyword evidence="2" id="KW-0547">Nucleotide-binding</keyword>
<dbReference type="PANTHER" id="PTHR24220">
    <property type="entry name" value="IMPORT ATP-BINDING PROTEIN"/>
    <property type="match status" value="1"/>
</dbReference>
<evidence type="ECO:0000313" key="5">
    <source>
        <dbReference type="EMBL" id="SMH50440.1"/>
    </source>
</evidence>
<dbReference type="RefSeq" id="WP_165759676.1">
    <property type="nucleotide sequence ID" value="NZ_FXBM01000004.1"/>
</dbReference>
<dbReference type="FunFam" id="3.40.50.300:FF:000032">
    <property type="entry name" value="Export ABC transporter ATP-binding protein"/>
    <property type="match status" value="1"/>
</dbReference>
<dbReference type="GO" id="GO:0016887">
    <property type="term" value="F:ATP hydrolysis activity"/>
    <property type="evidence" value="ECO:0007669"/>
    <property type="project" value="InterPro"/>
</dbReference>
<dbReference type="InterPro" id="IPR027417">
    <property type="entry name" value="P-loop_NTPase"/>
</dbReference>
<dbReference type="GO" id="GO:0022857">
    <property type="term" value="F:transmembrane transporter activity"/>
    <property type="evidence" value="ECO:0007669"/>
    <property type="project" value="TreeGrafter"/>
</dbReference>
<dbReference type="InterPro" id="IPR017871">
    <property type="entry name" value="ABC_transporter-like_CS"/>
</dbReference>
<keyword evidence="3 5" id="KW-0067">ATP-binding</keyword>
<dbReference type="SUPFAM" id="SSF52540">
    <property type="entry name" value="P-loop containing nucleoside triphosphate hydrolases"/>
    <property type="match status" value="1"/>
</dbReference>